<dbReference type="Gene3D" id="6.10.140.2220">
    <property type="match status" value="1"/>
</dbReference>
<name>A0ABD3RE09_9STRA</name>
<feature type="domain" description="MYND-type" evidence="6">
    <location>
        <begin position="468"/>
        <end position="513"/>
    </location>
</feature>
<evidence type="ECO:0000313" key="8">
    <source>
        <dbReference type="Proteomes" id="UP001530377"/>
    </source>
</evidence>
<comment type="caution">
    <text evidence="7">The sequence shown here is derived from an EMBL/GenBank/DDBJ whole genome shotgun (WGS) entry which is preliminary data.</text>
</comment>
<evidence type="ECO:0000256" key="2">
    <source>
        <dbReference type="ARBA" id="ARBA00022771"/>
    </source>
</evidence>
<evidence type="ECO:0000313" key="7">
    <source>
        <dbReference type="EMBL" id="KAL3811019.1"/>
    </source>
</evidence>
<proteinExistence type="predicted"/>
<evidence type="ECO:0000256" key="4">
    <source>
        <dbReference type="PROSITE-ProRule" id="PRU00134"/>
    </source>
</evidence>
<sequence length="519" mass="56706">MLTRFSNNKIRRKKSFDDLSARSNSIASSVDAGSEVDPVVVSASVLPGDGDKNTGIVAETEPVRNLGKKPGILRVKMGQRAEVATTQALPQHYQQQYPQGYPLPGFPPGMMPMQPGTLPPGMMPYMMPSYNDWSNAYRGTCYDYSCGHPEIQSVDVDYGEGCDYSYDTTCNSSRTTMLCAEGLANVVLKTVDSVANSVNDVLNCGADVVDYGEELLCDHVRSRGNSGGTRRSTSMLASRSAPQDNAEYLNRIDKPYKLVTEKAASGEAKQEKKHLNPLEALNESAITHRSVTGLIGVDDLESFSADAEDKAPVKVETIAIEGGDNIEELTSLFSDNLLGENQKTNDALKQNESATNRAVENAVILKDPKTIMTKLRLGRSQTRIRSRSRDLMKFIPFKSCPAKEEYASIEKETDISIDSIGFPLLTSPKEWIRMFPSCERDFSSGNGYAVQCISSPVSVTASLETQICAWCGLGGSNTKDVKKLKVCSACKSTYYCNSECQSKDWINGHAKTCRRGTAL</sequence>
<dbReference type="GO" id="GO:0008270">
    <property type="term" value="F:zinc ion binding"/>
    <property type="evidence" value="ECO:0007669"/>
    <property type="project" value="UniProtKB-KW"/>
</dbReference>
<evidence type="ECO:0000256" key="3">
    <source>
        <dbReference type="ARBA" id="ARBA00022833"/>
    </source>
</evidence>
<protein>
    <recommendedName>
        <fullName evidence="6">MYND-type domain-containing protein</fullName>
    </recommendedName>
</protein>
<dbReference type="EMBL" id="JALLPB020000286">
    <property type="protein sequence ID" value="KAL3811019.1"/>
    <property type="molecule type" value="Genomic_DNA"/>
</dbReference>
<evidence type="ECO:0000256" key="1">
    <source>
        <dbReference type="ARBA" id="ARBA00022723"/>
    </source>
</evidence>
<dbReference type="Proteomes" id="UP001530377">
    <property type="component" value="Unassembled WGS sequence"/>
</dbReference>
<dbReference type="AlphaFoldDB" id="A0ABD3RE09"/>
<reference evidence="7 8" key="1">
    <citation type="submission" date="2024-10" db="EMBL/GenBank/DDBJ databases">
        <title>Updated reference genomes for cyclostephanoid diatoms.</title>
        <authorList>
            <person name="Roberts W.R."/>
            <person name="Alverson A.J."/>
        </authorList>
    </citation>
    <scope>NUCLEOTIDE SEQUENCE [LARGE SCALE GENOMIC DNA]</scope>
    <source>
        <strain evidence="7 8">AJA228-03</strain>
    </source>
</reference>
<keyword evidence="3" id="KW-0862">Zinc</keyword>
<keyword evidence="1" id="KW-0479">Metal-binding</keyword>
<keyword evidence="2 4" id="KW-0863">Zinc-finger</keyword>
<evidence type="ECO:0000256" key="5">
    <source>
        <dbReference type="SAM" id="MobiDB-lite"/>
    </source>
</evidence>
<dbReference type="PROSITE" id="PS01360">
    <property type="entry name" value="ZF_MYND_1"/>
    <property type="match status" value="1"/>
</dbReference>
<gene>
    <name evidence="7" type="ORF">ACHAXA_010280</name>
</gene>
<dbReference type="PROSITE" id="PS50865">
    <property type="entry name" value="ZF_MYND_2"/>
    <property type="match status" value="1"/>
</dbReference>
<dbReference type="InterPro" id="IPR002893">
    <property type="entry name" value="Znf_MYND"/>
</dbReference>
<keyword evidence="8" id="KW-1185">Reference proteome</keyword>
<dbReference type="SUPFAM" id="SSF144232">
    <property type="entry name" value="HIT/MYND zinc finger-like"/>
    <property type="match status" value="1"/>
</dbReference>
<organism evidence="7 8">
    <name type="scientific">Cyclostephanos tholiformis</name>
    <dbReference type="NCBI Taxonomy" id="382380"/>
    <lineage>
        <taxon>Eukaryota</taxon>
        <taxon>Sar</taxon>
        <taxon>Stramenopiles</taxon>
        <taxon>Ochrophyta</taxon>
        <taxon>Bacillariophyta</taxon>
        <taxon>Coscinodiscophyceae</taxon>
        <taxon>Thalassiosirophycidae</taxon>
        <taxon>Stephanodiscales</taxon>
        <taxon>Stephanodiscaceae</taxon>
        <taxon>Cyclostephanos</taxon>
    </lineage>
</organism>
<accession>A0ABD3RE09</accession>
<evidence type="ECO:0000259" key="6">
    <source>
        <dbReference type="PROSITE" id="PS50865"/>
    </source>
</evidence>
<feature type="region of interest" description="Disordered" evidence="5">
    <location>
        <begin position="223"/>
        <end position="242"/>
    </location>
</feature>
<dbReference type="Pfam" id="PF01753">
    <property type="entry name" value="zf-MYND"/>
    <property type="match status" value="1"/>
</dbReference>